<keyword evidence="1" id="KW-0812">Transmembrane</keyword>
<dbReference type="Proteomes" id="UP000663828">
    <property type="component" value="Unassembled WGS sequence"/>
</dbReference>
<evidence type="ECO:0000313" key="2">
    <source>
        <dbReference type="EMBL" id="CAF1024294.1"/>
    </source>
</evidence>
<organism evidence="2 4">
    <name type="scientific">Adineta ricciae</name>
    <name type="common">Rotifer</name>
    <dbReference type="NCBI Taxonomy" id="249248"/>
    <lineage>
        <taxon>Eukaryota</taxon>
        <taxon>Metazoa</taxon>
        <taxon>Spiralia</taxon>
        <taxon>Gnathifera</taxon>
        <taxon>Rotifera</taxon>
        <taxon>Eurotatoria</taxon>
        <taxon>Bdelloidea</taxon>
        <taxon>Adinetida</taxon>
        <taxon>Adinetidae</taxon>
        <taxon>Adineta</taxon>
    </lineage>
</organism>
<keyword evidence="1" id="KW-0472">Membrane</keyword>
<keyword evidence="4" id="KW-1185">Reference proteome</keyword>
<gene>
    <name evidence="3" type="ORF">EDS130_LOCUS39004</name>
    <name evidence="2" type="ORF">XAT740_LOCUS14404</name>
</gene>
<proteinExistence type="predicted"/>
<evidence type="ECO:0000256" key="1">
    <source>
        <dbReference type="SAM" id="Phobius"/>
    </source>
</evidence>
<evidence type="ECO:0000313" key="4">
    <source>
        <dbReference type="Proteomes" id="UP000663828"/>
    </source>
</evidence>
<dbReference type="OrthoDB" id="10356921at2759"/>
<feature type="transmembrane region" description="Helical" evidence="1">
    <location>
        <begin position="25"/>
        <end position="52"/>
    </location>
</feature>
<name>A0A814ILG3_ADIRI</name>
<feature type="transmembrane region" description="Helical" evidence="1">
    <location>
        <begin position="72"/>
        <end position="99"/>
    </location>
</feature>
<dbReference type="EMBL" id="CAJNOR010000863">
    <property type="protein sequence ID" value="CAF1024294.1"/>
    <property type="molecule type" value="Genomic_DNA"/>
</dbReference>
<dbReference type="AlphaFoldDB" id="A0A814ILG3"/>
<sequence>MAFVNVRQLAHRTIPLVHRELEKQLTVMVLVQVAVYVCTDVGYSVVSAISAINTDRDPVYLAKMNLANAVTLIVSVYKFILHICLCISTISSTILICIVPNVCGAVL</sequence>
<dbReference type="Proteomes" id="UP000663852">
    <property type="component" value="Unassembled WGS sequence"/>
</dbReference>
<keyword evidence="1" id="KW-1133">Transmembrane helix</keyword>
<dbReference type="EMBL" id="CAJNOJ010000423">
    <property type="protein sequence ID" value="CAF1442952.1"/>
    <property type="molecule type" value="Genomic_DNA"/>
</dbReference>
<accession>A0A814ILG3</accession>
<reference evidence="2" key="1">
    <citation type="submission" date="2021-02" db="EMBL/GenBank/DDBJ databases">
        <authorList>
            <person name="Nowell W R."/>
        </authorList>
    </citation>
    <scope>NUCLEOTIDE SEQUENCE</scope>
</reference>
<comment type="caution">
    <text evidence="2">The sequence shown here is derived from an EMBL/GenBank/DDBJ whole genome shotgun (WGS) entry which is preliminary data.</text>
</comment>
<evidence type="ECO:0000313" key="3">
    <source>
        <dbReference type="EMBL" id="CAF1442952.1"/>
    </source>
</evidence>
<protein>
    <submittedName>
        <fullName evidence="2">Uncharacterized protein</fullName>
    </submittedName>
</protein>